<name>A0ABY7SDA6_9RHOB</name>
<dbReference type="Pfam" id="PF08708">
    <property type="entry name" value="PriCT_1"/>
    <property type="match status" value="1"/>
</dbReference>
<dbReference type="EMBL" id="CP067140">
    <property type="protein sequence ID" value="WCR04553.1"/>
    <property type="molecule type" value="Genomic_DNA"/>
</dbReference>
<dbReference type="Proteomes" id="UP001215549">
    <property type="component" value="Chromosome"/>
</dbReference>
<sequence length="370" mass="40630">MVPVLPSEASCAERCLMGIYAQNAAEYADSGIPVFPVDTRNKRPAVKGWQDATPRRGRLWASIDQLGAADGLGIVMGKPSGLTEIDVDAVGDAWISSALKQFGETPIVIRTASGKAKLWYRHNGEGRQIRPFHGQPIDVLGSGFTIAPPSWRDDLGTAYAFTKGSLSDVANLPTIPPDALEAHAAETVRNGKRNDTLWRWAMTQARHCDDVETLIDACATWNAAFPDPLTSSEAERCARSAWKYEAMGRNYLGLKKPQLTEGDRIMDELLMDEPLAHGLYVLLQRWHRNRQAFNLAPRAMSDAGNPAWPRRQIEHARDVLLDRGFLVELAPPSKAKRQSGLYSLSAPKRQGRGCIMIVGESGKSHLEAPA</sequence>
<evidence type="ECO:0000313" key="2">
    <source>
        <dbReference type="EMBL" id="WCR04553.1"/>
    </source>
</evidence>
<dbReference type="SMART" id="SM00943">
    <property type="entry name" value="Prim-Pol"/>
    <property type="match status" value="1"/>
</dbReference>
<accession>A0ABY7SDA6</accession>
<gene>
    <name evidence="2" type="ORF">JHX88_07495</name>
</gene>
<reference evidence="2 3" key="1">
    <citation type="submission" date="2021-01" db="EMBL/GenBank/DDBJ databases">
        <title>Biogeographic distribution of Paracoccus.</title>
        <authorList>
            <person name="Hollensteiner J."/>
            <person name="Leineberger J."/>
            <person name="Brinkhoff T."/>
            <person name="Daniel R."/>
        </authorList>
    </citation>
    <scope>NUCLEOTIDE SEQUENCE [LARGE SCALE GENOMIC DNA]</scope>
    <source>
        <strain evidence="2 3">DSM 18447</strain>
    </source>
</reference>
<dbReference type="InterPro" id="IPR014820">
    <property type="entry name" value="PriCT_1"/>
</dbReference>
<proteinExistence type="predicted"/>
<feature type="domain" description="DNA primase/polymerase bifunctional N-terminal" evidence="1">
    <location>
        <begin position="24"/>
        <end position="179"/>
    </location>
</feature>
<dbReference type="InterPro" id="IPR015330">
    <property type="entry name" value="DNA_primase/pol_bifunc_N"/>
</dbReference>
<evidence type="ECO:0000313" key="3">
    <source>
        <dbReference type="Proteomes" id="UP001215549"/>
    </source>
</evidence>
<dbReference type="SUPFAM" id="SSF56747">
    <property type="entry name" value="Prim-pol domain"/>
    <property type="match status" value="1"/>
</dbReference>
<protein>
    <submittedName>
        <fullName evidence="2">Bifunctional DNA primase/polymerase</fullName>
    </submittedName>
</protein>
<keyword evidence="3" id="KW-1185">Reference proteome</keyword>
<evidence type="ECO:0000259" key="1">
    <source>
        <dbReference type="SMART" id="SM00943"/>
    </source>
</evidence>
<organism evidence="2 3">
    <name type="scientific">Paracoccus saliphilus</name>
    <dbReference type="NCBI Taxonomy" id="405559"/>
    <lineage>
        <taxon>Bacteria</taxon>
        <taxon>Pseudomonadati</taxon>
        <taxon>Pseudomonadota</taxon>
        <taxon>Alphaproteobacteria</taxon>
        <taxon>Rhodobacterales</taxon>
        <taxon>Paracoccaceae</taxon>
        <taxon>Paracoccus</taxon>
    </lineage>
</organism>
<dbReference type="Pfam" id="PF09250">
    <property type="entry name" value="Prim-Pol"/>
    <property type="match status" value="1"/>
</dbReference>